<dbReference type="EMBL" id="RRYP01004043">
    <property type="protein sequence ID" value="TNV83223.1"/>
    <property type="molecule type" value="Genomic_DNA"/>
</dbReference>
<dbReference type="Proteomes" id="UP000785679">
    <property type="component" value="Unassembled WGS sequence"/>
</dbReference>
<gene>
    <name evidence="1" type="ORF">FGO68_gene6116</name>
</gene>
<name>A0A8J8T6K5_HALGN</name>
<dbReference type="AlphaFoldDB" id="A0A8J8T6K5"/>
<comment type="caution">
    <text evidence="1">The sequence shown here is derived from an EMBL/GenBank/DDBJ whole genome shotgun (WGS) entry which is preliminary data.</text>
</comment>
<reference evidence="1" key="1">
    <citation type="submission" date="2019-06" db="EMBL/GenBank/DDBJ databases">
        <authorList>
            <person name="Zheng W."/>
        </authorList>
    </citation>
    <scope>NUCLEOTIDE SEQUENCE</scope>
    <source>
        <strain evidence="1">QDHG01</strain>
    </source>
</reference>
<protein>
    <submittedName>
        <fullName evidence="1">Uncharacterized protein</fullName>
    </submittedName>
</protein>
<keyword evidence="2" id="KW-1185">Reference proteome</keyword>
<evidence type="ECO:0000313" key="2">
    <source>
        <dbReference type="Proteomes" id="UP000785679"/>
    </source>
</evidence>
<sequence length="103" mass="11651">MPLAGLVRKDREVGTTRALRLPSDLREFMVEELKYAGRETPTSQGPLLKSDNLLRIFRRGCLTQRILKTSASQTNGLMECANQIARTLRLDIDEARLLIPLLD</sequence>
<proteinExistence type="predicted"/>
<evidence type="ECO:0000313" key="1">
    <source>
        <dbReference type="EMBL" id="TNV83223.1"/>
    </source>
</evidence>
<organism evidence="1 2">
    <name type="scientific">Halteria grandinella</name>
    <dbReference type="NCBI Taxonomy" id="5974"/>
    <lineage>
        <taxon>Eukaryota</taxon>
        <taxon>Sar</taxon>
        <taxon>Alveolata</taxon>
        <taxon>Ciliophora</taxon>
        <taxon>Intramacronucleata</taxon>
        <taxon>Spirotrichea</taxon>
        <taxon>Stichotrichia</taxon>
        <taxon>Sporadotrichida</taxon>
        <taxon>Halteriidae</taxon>
        <taxon>Halteria</taxon>
    </lineage>
</organism>
<accession>A0A8J8T6K5</accession>